<comment type="caution">
    <text evidence="2">The sequence shown here is derived from an EMBL/GenBank/DDBJ whole genome shotgun (WGS) entry which is preliminary data.</text>
</comment>
<feature type="domain" description="Asparagine synthetase" evidence="1">
    <location>
        <begin position="209"/>
        <end position="587"/>
    </location>
</feature>
<evidence type="ECO:0000259" key="1">
    <source>
        <dbReference type="Pfam" id="PF00733"/>
    </source>
</evidence>
<dbReference type="Gene3D" id="3.40.50.620">
    <property type="entry name" value="HUPs"/>
    <property type="match status" value="1"/>
</dbReference>
<evidence type="ECO:0000313" key="2">
    <source>
        <dbReference type="EMBL" id="MEY8041856.1"/>
    </source>
</evidence>
<dbReference type="Pfam" id="PF00733">
    <property type="entry name" value="Asn_synthase"/>
    <property type="match status" value="1"/>
</dbReference>
<dbReference type="RefSeq" id="WP_345361448.1">
    <property type="nucleotide sequence ID" value="NZ_BAABII010000005.1"/>
</dbReference>
<keyword evidence="3" id="KW-1185">Reference proteome</keyword>
<dbReference type="SUPFAM" id="SSF52402">
    <property type="entry name" value="Adenine nucleotide alpha hydrolases-like"/>
    <property type="match status" value="1"/>
</dbReference>
<organism evidence="2 3">
    <name type="scientific">Saccharopolyspora cebuensis</name>
    <dbReference type="NCBI Taxonomy" id="418759"/>
    <lineage>
        <taxon>Bacteria</taxon>
        <taxon>Bacillati</taxon>
        <taxon>Actinomycetota</taxon>
        <taxon>Actinomycetes</taxon>
        <taxon>Pseudonocardiales</taxon>
        <taxon>Pseudonocardiaceae</taxon>
        <taxon>Saccharopolyspora</taxon>
    </lineage>
</organism>
<evidence type="ECO:0000313" key="3">
    <source>
        <dbReference type="Proteomes" id="UP001564626"/>
    </source>
</evidence>
<name>A0ABV4CLA1_9PSEU</name>
<accession>A0ABV4CLA1</accession>
<dbReference type="InterPro" id="IPR001962">
    <property type="entry name" value="Asn_synthase"/>
</dbReference>
<reference evidence="2 3" key="1">
    <citation type="submission" date="2024-08" db="EMBL/GenBank/DDBJ databases">
        <title>Genome mining of Saccharopolyspora cebuensis PGLac3 from Nigerian medicinal plant.</title>
        <authorList>
            <person name="Ezeobiora C.E."/>
            <person name="Igbokwe N.H."/>
            <person name="Amin D.H."/>
            <person name="Mendie U.E."/>
        </authorList>
    </citation>
    <scope>NUCLEOTIDE SEQUENCE [LARGE SCALE GENOMIC DNA]</scope>
    <source>
        <strain evidence="2 3">PGLac3</strain>
    </source>
</reference>
<sequence length="606" mass="65110">MWCEGFVVLPDTDAASLARAVVPLDSPDVIAHPSGRPWLVGRWPAGRFALADAGPVRVAVIGFCPMTTTRLAELAARIRTTSDVDAFAAALPGSCHVIASVHGQVRAQGSATGLRRVFHARVGAVRLAADRADVLAAMTGAGVDEELLAARVACGGLLIPPLGERSPWAGIEALAPDHCLVWHRQDAQERRWWHAPAPTRPPAEGARAVRAALTAGLEHRAPAQGRLSAELSGDLAATSLCFLADRHTPDLLTLRWRPTADDRGDTAFAVHAVRSLEDAEHLSAARRDLPAAFTDPHVPAGTEEPYPFARTTAQAHYTAQLLARHGSRRHLSGGGAAELLQVHPGYLHRLLRRHPLTALRHVRCYRATGGWSLWDALGRLARPESAAAWWHAQAEQLTGPEPPGSGWGPRPLRAPGWVTGACTDQARDALRRTAEHAAPLAADPGQHQSLLALRSAASRHRMLRQLYAGSGLDLDLPFYDDRIAEAVLAVRPQERGPGQDERLLFEAMRGIVPAAVLERVSSAGPEDDVRAGIHRNRSALVELFADSELAARGLIDVDRLGERLTARPDTATATALEDLLGVETWLRGTTASRPVPRRPDLRAGTG</sequence>
<gene>
    <name evidence="2" type="ORF">AB8O55_20800</name>
</gene>
<dbReference type="InterPro" id="IPR014729">
    <property type="entry name" value="Rossmann-like_a/b/a_fold"/>
</dbReference>
<protein>
    <submittedName>
        <fullName evidence="2">Asparagine synthase-related protein</fullName>
    </submittedName>
</protein>
<proteinExistence type="predicted"/>
<dbReference type="EMBL" id="JBGEHV010000043">
    <property type="protein sequence ID" value="MEY8041856.1"/>
    <property type="molecule type" value="Genomic_DNA"/>
</dbReference>
<dbReference type="Proteomes" id="UP001564626">
    <property type="component" value="Unassembled WGS sequence"/>
</dbReference>